<feature type="region of interest" description="Disordered" evidence="1">
    <location>
        <begin position="111"/>
        <end position="156"/>
    </location>
</feature>
<dbReference type="AlphaFoldDB" id="A0A5A7SWL2"/>
<feature type="compositionally biased region" description="Basic residues" evidence="1">
    <location>
        <begin position="128"/>
        <end position="148"/>
    </location>
</feature>
<protein>
    <submittedName>
        <fullName evidence="3">Ty3-gypsy retrotransposon protein</fullName>
    </submittedName>
</protein>
<dbReference type="Proteomes" id="UP000321393">
    <property type="component" value="Unassembled WGS sequence"/>
</dbReference>
<proteinExistence type="predicted"/>
<accession>A0A5A7SWL2</accession>
<gene>
    <name evidence="4" type="ORF">E5676_scaffold455G00850</name>
    <name evidence="3" type="ORF">E6C27_scaffold285G003580</name>
</gene>
<reference evidence="5 6" key="1">
    <citation type="submission" date="2019-08" db="EMBL/GenBank/DDBJ databases">
        <title>Draft genome sequences of two oriental melons (Cucumis melo L. var makuwa).</title>
        <authorList>
            <person name="Kwon S.-Y."/>
        </authorList>
    </citation>
    <scope>NUCLEOTIDE SEQUENCE [LARGE SCALE GENOMIC DNA]</scope>
    <source>
        <strain evidence="6">cv. Chang Bougi</strain>
        <strain evidence="5">cv. SW 3</strain>
        <tissue evidence="3">Leaf</tissue>
    </source>
</reference>
<dbReference type="EMBL" id="SSTD01000141">
    <property type="protein sequence ID" value="TYK30881.1"/>
    <property type="molecule type" value="Genomic_DNA"/>
</dbReference>
<dbReference type="EMBL" id="SSTE01019907">
    <property type="protein sequence ID" value="KAA0035662.1"/>
    <property type="molecule type" value="Genomic_DNA"/>
</dbReference>
<sequence length="287" mass="33416">MDDLNYCKYHRIIGHPVEKYFVLKELILRLAHEKKFELDLEEVAQTNHAAVMIMSEDLSPRLIFKQRESLVQFGTFEPIMVQFHQEVAPKDSQEKERSIKEDDEGWIVVTHRKKRKSTPTQKESRFYRNYRRGNKAQKNKKNKKTRRPKLVDEEDKDFPRPQRLVTLADFFLTRFLCDHQDENPGVVACHAINAMEEESIPTRSLEEEGVSKELSRLNMDDLLSLPQETKTILINALFNSAASSLSAPTSTYESTSYCMSIDFSNEDLLLGSKLHNRPLYVSGYVRE</sequence>
<evidence type="ECO:0000313" key="4">
    <source>
        <dbReference type="EMBL" id="TYK30881.1"/>
    </source>
</evidence>
<evidence type="ECO:0000313" key="5">
    <source>
        <dbReference type="Proteomes" id="UP000321393"/>
    </source>
</evidence>
<feature type="domain" description="Ribosomal RNA-processing protein 7 C-terminal" evidence="2">
    <location>
        <begin position="79"/>
        <end position="145"/>
    </location>
</feature>
<evidence type="ECO:0000313" key="3">
    <source>
        <dbReference type="EMBL" id="KAA0035662.1"/>
    </source>
</evidence>
<organism evidence="3 5">
    <name type="scientific">Cucumis melo var. makuwa</name>
    <name type="common">Oriental melon</name>
    <dbReference type="NCBI Taxonomy" id="1194695"/>
    <lineage>
        <taxon>Eukaryota</taxon>
        <taxon>Viridiplantae</taxon>
        <taxon>Streptophyta</taxon>
        <taxon>Embryophyta</taxon>
        <taxon>Tracheophyta</taxon>
        <taxon>Spermatophyta</taxon>
        <taxon>Magnoliopsida</taxon>
        <taxon>eudicotyledons</taxon>
        <taxon>Gunneridae</taxon>
        <taxon>Pentapetalae</taxon>
        <taxon>rosids</taxon>
        <taxon>fabids</taxon>
        <taxon>Cucurbitales</taxon>
        <taxon>Cucurbitaceae</taxon>
        <taxon>Benincaseae</taxon>
        <taxon>Cucumis</taxon>
    </lineage>
</organism>
<evidence type="ECO:0000259" key="2">
    <source>
        <dbReference type="Pfam" id="PF12923"/>
    </source>
</evidence>
<dbReference type="Pfam" id="PF12923">
    <property type="entry name" value="RRP7"/>
    <property type="match status" value="1"/>
</dbReference>
<comment type="caution">
    <text evidence="3">The sequence shown here is derived from an EMBL/GenBank/DDBJ whole genome shotgun (WGS) entry which is preliminary data.</text>
</comment>
<evidence type="ECO:0000256" key="1">
    <source>
        <dbReference type="SAM" id="MobiDB-lite"/>
    </source>
</evidence>
<name>A0A5A7SWL2_CUCMM</name>
<dbReference type="InterPro" id="IPR024326">
    <property type="entry name" value="RRP7_C"/>
</dbReference>
<dbReference type="Proteomes" id="UP000321947">
    <property type="component" value="Unassembled WGS sequence"/>
</dbReference>
<evidence type="ECO:0000313" key="6">
    <source>
        <dbReference type="Proteomes" id="UP000321947"/>
    </source>
</evidence>